<dbReference type="Proteomes" id="UP001161247">
    <property type="component" value="Chromosome 5"/>
</dbReference>
<organism evidence="1 2">
    <name type="scientific">Oldenlandia corymbosa var. corymbosa</name>
    <dbReference type="NCBI Taxonomy" id="529605"/>
    <lineage>
        <taxon>Eukaryota</taxon>
        <taxon>Viridiplantae</taxon>
        <taxon>Streptophyta</taxon>
        <taxon>Embryophyta</taxon>
        <taxon>Tracheophyta</taxon>
        <taxon>Spermatophyta</taxon>
        <taxon>Magnoliopsida</taxon>
        <taxon>eudicotyledons</taxon>
        <taxon>Gunneridae</taxon>
        <taxon>Pentapetalae</taxon>
        <taxon>asterids</taxon>
        <taxon>lamiids</taxon>
        <taxon>Gentianales</taxon>
        <taxon>Rubiaceae</taxon>
        <taxon>Rubioideae</taxon>
        <taxon>Spermacoceae</taxon>
        <taxon>Hedyotis-Oldenlandia complex</taxon>
        <taxon>Oldenlandia</taxon>
    </lineage>
</organism>
<evidence type="ECO:0000313" key="1">
    <source>
        <dbReference type="EMBL" id="CAI9106739.1"/>
    </source>
</evidence>
<sequence>MASKSLRFVGFLLVAVTIFLFVTNWSAVKDSTRQIITPKIALLQPSLPLGVEDTLERCVTMAFDHLSPAPAEAPAQYLATLSDKRPVSLVDSIICKDIFRMVYVYRSTHGYLPSYYVKALEKVPKFKNNPSALSEFLCRIAPHSNHFLGSPCRS</sequence>
<accession>A0AAV1DFT3</accession>
<protein>
    <submittedName>
        <fullName evidence="1">OLC1v1005958C1</fullName>
    </submittedName>
</protein>
<dbReference type="AlphaFoldDB" id="A0AAV1DFT3"/>
<name>A0AAV1DFT3_OLDCO</name>
<evidence type="ECO:0000313" key="2">
    <source>
        <dbReference type="Proteomes" id="UP001161247"/>
    </source>
</evidence>
<gene>
    <name evidence="1" type="ORF">OLC1_LOCUS15191</name>
</gene>
<reference evidence="1" key="1">
    <citation type="submission" date="2023-03" db="EMBL/GenBank/DDBJ databases">
        <authorList>
            <person name="Julca I."/>
        </authorList>
    </citation>
    <scope>NUCLEOTIDE SEQUENCE</scope>
</reference>
<dbReference type="EMBL" id="OX459122">
    <property type="protein sequence ID" value="CAI9106739.1"/>
    <property type="molecule type" value="Genomic_DNA"/>
</dbReference>
<keyword evidence="2" id="KW-1185">Reference proteome</keyword>
<proteinExistence type="predicted"/>